<dbReference type="SUPFAM" id="SSF58104">
    <property type="entry name" value="Methyl-accepting chemotaxis protein (MCP) signaling domain"/>
    <property type="match status" value="1"/>
</dbReference>
<reference evidence="8 9" key="1">
    <citation type="journal article" date="2013" name="Genome Biol.">
        <title>Comparative genomics of the core and accessory genomes of 48 Sinorhizobium strains comprising five genospecies.</title>
        <authorList>
            <person name="Sugawara M."/>
            <person name="Epstein B."/>
            <person name="Badgley B.D."/>
            <person name="Unno T."/>
            <person name="Xu L."/>
            <person name="Reese J."/>
            <person name="Gyaneshwar P."/>
            <person name="Denny R."/>
            <person name="Mudge J."/>
            <person name="Bharti A.K."/>
            <person name="Farmer A.D."/>
            <person name="May G.D."/>
            <person name="Woodward J.E."/>
            <person name="Medigue C."/>
            <person name="Vallenet D."/>
            <person name="Lajus A."/>
            <person name="Rouy Z."/>
            <person name="Martinez-Vaz B."/>
            <person name="Tiffin P."/>
            <person name="Young N.D."/>
            <person name="Sadowsky M.J."/>
        </authorList>
    </citation>
    <scope>NUCLEOTIDE SEQUENCE [LARGE SCALE GENOMIC DNA]</scope>
    <source>
        <strain evidence="8 9">USDA4894</strain>
    </source>
</reference>
<dbReference type="Gene3D" id="6.10.340.10">
    <property type="match status" value="1"/>
</dbReference>
<keyword evidence="5" id="KW-0732">Signal</keyword>
<dbReference type="EMBL" id="WITC01000036">
    <property type="protein sequence ID" value="MQX15069.1"/>
    <property type="molecule type" value="Genomic_DNA"/>
</dbReference>
<feature type="chain" id="PRO_5027016454" evidence="5">
    <location>
        <begin position="26"/>
        <end position="763"/>
    </location>
</feature>
<keyword evidence="3" id="KW-0807">Transducer</keyword>
<evidence type="ECO:0000256" key="2">
    <source>
        <dbReference type="ARBA" id="ARBA00029447"/>
    </source>
</evidence>
<evidence type="ECO:0000256" key="5">
    <source>
        <dbReference type="SAM" id="SignalP"/>
    </source>
</evidence>
<evidence type="ECO:0000256" key="4">
    <source>
        <dbReference type="SAM" id="Coils"/>
    </source>
</evidence>
<protein>
    <submittedName>
        <fullName evidence="8">HAMP domain-containing protein</fullName>
    </submittedName>
</protein>
<dbReference type="Pfam" id="PF00672">
    <property type="entry name" value="HAMP"/>
    <property type="match status" value="1"/>
</dbReference>
<comment type="similarity">
    <text evidence="2">Belongs to the methyl-accepting chemotaxis (MCP) protein family.</text>
</comment>
<dbReference type="SMART" id="SM00283">
    <property type="entry name" value="MA"/>
    <property type="match status" value="1"/>
</dbReference>
<feature type="domain" description="Methyl-accepting transducer" evidence="6">
    <location>
        <begin position="496"/>
        <end position="725"/>
    </location>
</feature>
<evidence type="ECO:0000256" key="3">
    <source>
        <dbReference type="PROSITE-ProRule" id="PRU00284"/>
    </source>
</evidence>
<dbReference type="PANTHER" id="PTHR43531:SF11">
    <property type="entry name" value="METHYL-ACCEPTING CHEMOTAXIS PROTEIN 3"/>
    <property type="match status" value="1"/>
</dbReference>
<dbReference type="SMART" id="SM00304">
    <property type="entry name" value="HAMP"/>
    <property type="match status" value="2"/>
</dbReference>
<feature type="signal peptide" evidence="5">
    <location>
        <begin position="1"/>
        <end position="25"/>
    </location>
</feature>
<dbReference type="GO" id="GO:0016020">
    <property type="term" value="C:membrane"/>
    <property type="evidence" value="ECO:0007669"/>
    <property type="project" value="InterPro"/>
</dbReference>
<feature type="domain" description="HAMP" evidence="7">
    <location>
        <begin position="358"/>
        <end position="411"/>
    </location>
</feature>
<gene>
    <name evidence="8" type="ORF">GHK62_09935</name>
</gene>
<dbReference type="Pfam" id="PF00015">
    <property type="entry name" value="MCPsignal"/>
    <property type="match status" value="1"/>
</dbReference>
<sequence>MRLSVKLPLAAAGLAVLSIAATSLASLTVSGRMSSQAVVEKLEALADARRNELRHYLTTIENDLRNLQEQKTVAKALSDLSSAMAGIGSDAAGELARRYATENPNAEDKRALLSSAGKDKYDDLHGRYHPFFRRFAEAHGYKDVLLVNLNGDVVYTLNKKGDFAVNLLRAPWKGTGLGRIFEATAEGTDKNSLAFASYESYGPLGERPSAFIAIPIASLDGKIGTLVLEMPDAMIGQIVGNTTGLGETGETILIDQNGFFLTDSARTSENDMLRTRVDRPAAVTQSEAIASSALPDFRGEEAQMAATTLDAFGTRWTVAAVMTSREAFAAVTALRNWTLLSALMVLIAAIVTAIWYSRRLTDPISALVKDMDRLAGGDTAIACAGQTRKDEIGDMARSVVVFRDAAIDRVRLEKEAEDTRASIEDERRARDVARIEEARHIGEAVDELATGLERLSHGDLTTCIDQPFVEGLDRLRLDYNMSLDRLALTLRDVKTRIAHIHGDAGEMRDAVDQLAKRTEHQALSLEQAAAALGTITLTVRRTAEHATSATEIAAAAKESSDKSSDVVSDAVDAMGRIESASHSISQIIGTINDIAFQTNLLALNAGVEAARAGEAGKGFAVVAHEVRELAQKSAVAAREIKTIITASADEVANGVSLVRAAGDALSRISGQIHAINDQISEIAADARAQVSGLQHVNETVRALDRMTQQNNAMVEESTAMTHRLSNEASGLSELVSQFRIALDQPAEIGYVTDTDAEFVRRRA</sequence>
<evidence type="ECO:0000259" key="7">
    <source>
        <dbReference type="PROSITE" id="PS50885"/>
    </source>
</evidence>
<dbReference type="InterPro" id="IPR004089">
    <property type="entry name" value="MCPsignal_dom"/>
</dbReference>
<evidence type="ECO:0000313" key="9">
    <source>
        <dbReference type="Proteomes" id="UP000439983"/>
    </source>
</evidence>
<accession>A0A6N7LCY4</accession>
<evidence type="ECO:0000259" key="6">
    <source>
        <dbReference type="PROSITE" id="PS50111"/>
    </source>
</evidence>
<feature type="domain" description="HAMP" evidence="7">
    <location>
        <begin position="439"/>
        <end position="491"/>
    </location>
</feature>
<dbReference type="InterPro" id="IPR051310">
    <property type="entry name" value="MCP_chemotaxis"/>
</dbReference>
<dbReference type="RefSeq" id="WP_153438548.1">
    <property type="nucleotide sequence ID" value="NZ_CP121659.1"/>
</dbReference>
<dbReference type="PROSITE" id="PS50885">
    <property type="entry name" value="HAMP"/>
    <property type="match status" value="2"/>
</dbReference>
<dbReference type="GO" id="GO:0006935">
    <property type="term" value="P:chemotaxis"/>
    <property type="evidence" value="ECO:0007669"/>
    <property type="project" value="UniProtKB-KW"/>
</dbReference>
<keyword evidence="4" id="KW-0175">Coiled coil</keyword>
<dbReference type="InterPro" id="IPR003660">
    <property type="entry name" value="HAMP_dom"/>
</dbReference>
<evidence type="ECO:0000256" key="1">
    <source>
        <dbReference type="ARBA" id="ARBA00022500"/>
    </source>
</evidence>
<keyword evidence="9" id="KW-1185">Reference proteome</keyword>
<organism evidence="8 9">
    <name type="scientific">Sinorhizobium terangae</name>
    <dbReference type="NCBI Taxonomy" id="110322"/>
    <lineage>
        <taxon>Bacteria</taxon>
        <taxon>Pseudomonadati</taxon>
        <taxon>Pseudomonadota</taxon>
        <taxon>Alphaproteobacteria</taxon>
        <taxon>Hyphomicrobiales</taxon>
        <taxon>Rhizobiaceae</taxon>
        <taxon>Sinorhizobium/Ensifer group</taxon>
        <taxon>Sinorhizobium</taxon>
    </lineage>
</organism>
<dbReference type="Proteomes" id="UP000439983">
    <property type="component" value="Unassembled WGS sequence"/>
</dbReference>
<proteinExistence type="inferred from homology"/>
<dbReference type="CDD" id="cd11386">
    <property type="entry name" value="MCP_signal"/>
    <property type="match status" value="1"/>
</dbReference>
<dbReference type="Gene3D" id="1.10.287.950">
    <property type="entry name" value="Methyl-accepting chemotaxis protein"/>
    <property type="match status" value="1"/>
</dbReference>
<keyword evidence="1" id="KW-0145">Chemotaxis</keyword>
<name>A0A6N7LCY4_SINTE</name>
<dbReference type="GO" id="GO:0007165">
    <property type="term" value="P:signal transduction"/>
    <property type="evidence" value="ECO:0007669"/>
    <property type="project" value="UniProtKB-KW"/>
</dbReference>
<evidence type="ECO:0000313" key="8">
    <source>
        <dbReference type="EMBL" id="MQX15069.1"/>
    </source>
</evidence>
<dbReference type="PANTHER" id="PTHR43531">
    <property type="entry name" value="PROTEIN ICFG"/>
    <property type="match status" value="1"/>
</dbReference>
<dbReference type="PROSITE" id="PS50111">
    <property type="entry name" value="CHEMOTAXIS_TRANSDUC_2"/>
    <property type="match status" value="1"/>
</dbReference>
<comment type="caution">
    <text evidence="8">The sequence shown here is derived from an EMBL/GenBank/DDBJ whole genome shotgun (WGS) entry which is preliminary data.</text>
</comment>
<dbReference type="SUPFAM" id="SSF158472">
    <property type="entry name" value="HAMP domain-like"/>
    <property type="match status" value="1"/>
</dbReference>
<dbReference type="AlphaFoldDB" id="A0A6N7LCY4"/>
<feature type="coiled-coil region" evidence="4">
    <location>
        <begin position="50"/>
        <end position="77"/>
    </location>
</feature>
<dbReference type="OrthoDB" id="7293398at2"/>